<evidence type="ECO:0000313" key="8">
    <source>
        <dbReference type="Proteomes" id="UP000053342"/>
    </source>
</evidence>
<dbReference type="RefSeq" id="XP_016260903.1">
    <property type="nucleotide sequence ID" value="XM_016409149.1"/>
</dbReference>
<dbReference type="EMBL" id="KN847338">
    <property type="protein sequence ID" value="KIW40687.1"/>
    <property type="molecule type" value="Genomic_DNA"/>
</dbReference>
<dbReference type="InterPro" id="IPR001138">
    <property type="entry name" value="Zn2Cys6_DnaBD"/>
</dbReference>
<dbReference type="PROSITE" id="PS50048">
    <property type="entry name" value="ZN2_CY6_FUNGAL_2"/>
    <property type="match status" value="1"/>
</dbReference>
<reference evidence="7 8" key="1">
    <citation type="submission" date="2015-01" db="EMBL/GenBank/DDBJ databases">
        <title>The Genome Sequence of Exophiala oligosperma CBS72588.</title>
        <authorList>
            <consortium name="The Broad Institute Genomics Platform"/>
            <person name="Cuomo C."/>
            <person name="de Hoog S."/>
            <person name="Gorbushina A."/>
            <person name="Stielow B."/>
            <person name="Teixiera M."/>
            <person name="Abouelleil A."/>
            <person name="Chapman S.B."/>
            <person name="Priest M."/>
            <person name="Young S.K."/>
            <person name="Wortman J."/>
            <person name="Nusbaum C."/>
            <person name="Birren B."/>
        </authorList>
    </citation>
    <scope>NUCLEOTIDE SEQUENCE [LARGE SCALE GENOMIC DNA]</scope>
    <source>
        <strain evidence="7 8">CBS 72588</strain>
    </source>
</reference>
<accession>A0A0D2BTA5</accession>
<dbReference type="GO" id="GO:0003677">
    <property type="term" value="F:DNA binding"/>
    <property type="evidence" value="ECO:0007669"/>
    <property type="project" value="UniProtKB-KW"/>
</dbReference>
<dbReference type="InterPro" id="IPR036864">
    <property type="entry name" value="Zn2-C6_fun-type_DNA-bd_sf"/>
</dbReference>
<keyword evidence="8" id="KW-1185">Reference proteome</keyword>
<evidence type="ECO:0000256" key="4">
    <source>
        <dbReference type="ARBA" id="ARBA00023242"/>
    </source>
</evidence>
<evidence type="ECO:0000256" key="1">
    <source>
        <dbReference type="ARBA" id="ARBA00023015"/>
    </source>
</evidence>
<feature type="region of interest" description="Disordered" evidence="5">
    <location>
        <begin position="635"/>
        <end position="654"/>
    </location>
</feature>
<dbReference type="Gene3D" id="4.10.240.10">
    <property type="entry name" value="Zn(2)-C6 fungal-type DNA-binding domain"/>
    <property type="match status" value="1"/>
</dbReference>
<name>A0A0D2BTA5_9EURO</name>
<keyword evidence="1" id="KW-0805">Transcription regulation</keyword>
<protein>
    <recommendedName>
        <fullName evidence="6">Zn(2)-C6 fungal-type domain-containing protein</fullName>
    </recommendedName>
</protein>
<proteinExistence type="predicted"/>
<dbReference type="SUPFAM" id="SSF57701">
    <property type="entry name" value="Zn2/Cys6 DNA-binding domain"/>
    <property type="match status" value="1"/>
</dbReference>
<keyword evidence="3" id="KW-0804">Transcription</keyword>
<organism evidence="7 8">
    <name type="scientific">Exophiala oligosperma</name>
    <dbReference type="NCBI Taxonomy" id="215243"/>
    <lineage>
        <taxon>Eukaryota</taxon>
        <taxon>Fungi</taxon>
        <taxon>Dikarya</taxon>
        <taxon>Ascomycota</taxon>
        <taxon>Pezizomycotina</taxon>
        <taxon>Eurotiomycetes</taxon>
        <taxon>Chaetothyriomycetidae</taxon>
        <taxon>Chaetothyriales</taxon>
        <taxon>Herpotrichiellaceae</taxon>
        <taxon>Exophiala</taxon>
    </lineage>
</organism>
<dbReference type="AlphaFoldDB" id="A0A0D2BTA5"/>
<evidence type="ECO:0000259" key="6">
    <source>
        <dbReference type="PROSITE" id="PS50048"/>
    </source>
</evidence>
<dbReference type="GeneID" id="27359938"/>
<gene>
    <name evidence="7" type="ORF">PV06_07864</name>
</gene>
<keyword evidence="2" id="KW-0238">DNA-binding</keyword>
<dbReference type="Proteomes" id="UP000053342">
    <property type="component" value="Unassembled WGS sequence"/>
</dbReference>
<dbReference type="OrthoDB" id="5958943at2759"/>
<dbReference type="SMART" id="SM00066">
    <property type="entry name" value="GAL4"/>
    <property type="match status" value="1"/>
</dbReference>
<keyword evidence="4" id="KW-0539">Nucleus</keyword>
<dbReference type="HOGENOM" id="CLU_017201_2_0_1"/>
<sequence>MRNIPGPRRTQFSSCDACRNSRLACDAARVGFDPSQPDWDGSCSRCTRRRRPCTFEWIKDVKKPARQPRRNKREASPPRAASSSPESVRASVDATTTSARTIFQPSAGYTPTHSSDSGVAVPIISPPSNPQLHPDNVSSSLGSWFHQIFESCWEQIFGFWLGRDCCPFIWDPSYDLIFRPSKLFAELDAAIDHDWEARNLEDAAATPLSQRLERNFQIEDSLKLAIRSFASPWLHLIPQQEWVGLNQEDLVRESWRASRRDMLKVINRVSYRSVLTLFLFGLTPIPVGVSRDEEVDGITGQICVQVAFQQIQSLRERQRNCQFSGSNVSFGMAPLANSKPKSFPLSEAFLNSESRAYWGALTFDTSASLTLNFRSSLSSGLHGVASESAWRVLRTGAHSFQTRTKEWRTSAFEVSDDTASQIIAAAAACKVFVWKMIAILKEALREGDEEDKVQQAWDAFTEAADIYQDTFRPLLSACERRLHFLSQVERLNWYEVMLHYHLGILMLVDNVEAAERDDLLLLLKEKRLFAEQEIVNALKFGLENTLTIGAPADDSESTEGPCTFTASFVQLDPYPHHVVAAVQLMNKVISRERRHGKMKLEAYNYLKSTLLKALDQLPQTSRSVQEARQYINVAVQEPEHPGDSSGLTKAALWP</sequence>
<feature type="compositionally biased region" description="Low complexity" evidence="5">
    <location>
        <begin position="77"/>
        <end position="92"/>
    </location>
</feature>
<evidence type="ECO:0000256" key="2">
    <source>
        <dbReference type="ARBA" id="ARBA00023125"/>
    </source>
</evidence>
<evidence type="ECO:0000313" key="7">
    <source>
        <dbReference type="EMBL" id="KIW40687.1"/>
    </source>
</evidence>
<feature type="region of interest" description="Disordered" evidence="5">
    <location>
        <begin position="59"/>
        <end position="127"/>
    </location>
</feature>
<feature type="compositionally biased region" description="Polar residues" evidence="5">
    <location>
        <begin position="93"/>
        <end position="117"/>
    </location>
</feature>
<evidence type="ECO:0000256" key="3">
    <source>
        <dbReference type="ARBA" id="ARBA00023163"/>
    </source>
</evidence>
<dbReference type="VEuPathDB" id="FungiDB:PV06_07864"/>
<feature type="domain" description="Zn(2)-C6 fungal-type" evidence="6">
    <location>
        <begin position="14"/>
        <end position="55"/>
    </location>
</feature>
<evidence type="ECO:0000256" key="5">
    <source>
        <dbReference type="SAM" id="MobiDB-lite"/>
    </source>
</evidence>
<dbReference type="GO" id="GO:0000981">
    <property type="term" value="F:DNA-binding transcription factor activity, RNA polymerase II-specific"/>
    <property type="evidence" value="ECO:0007669"/>
    <property type="project" value="InterPro"/>
</dbReference>
<dbReference type="STRING" id="215243.A0A0D2BTA5"/>
<dbReference type="GO" id="GO:0008270">
    <property type="term" value="F:zinc ion binding"/>
    <property type="evidence" value="ECO:0007669"/>
    <property type="project" value="InterPro"/>
</dbReference>